<reference evidence="3" key="1">
    <citation type="journal article" date="2013" name="Ind. Biotechnol.">
        <title>Comparative genomics analysis of Trichoderma reesei strains.</title>
        <authorList>
            <person name="Koike H."/>
            <person name="Aerts A."/>
            <person name="LaButti K."/>
            <person name="Grigoriev I.V."/>
            <person name="Baker S.E."/>
        </authorList>
    </citation>
    <scope>NUCLEOTIDE SEQUENCE [LARGE SCALE GENOMIC DNA]</scope>
    <source>
        <strain evidence="3">ATCC 56765 / BCRC 32924 / NRRL 11460 / Rut C-30</strain>
    </source>
</reference>
<accession>A0A024S018</accession>
<protein>
    <submittedName>
        <fullName evidence="2">Uncharacterized protein</fullName>
    </submittedName>
</protein>
<evidence type="ECO:0000313" key="2">
    <source>
        <dbReference type="EMBL" id="ETR98698.1"/>
    </source>
</evidence>
<dbReference type="AlphaFoldDB" id="A0A024S018"/>
<dbReference type="KEGG" id="trr:M419DRAFT_133081"/>
<sequence length="76" mass="8871">MHENQQTCLSAMPRHSVPTRKRPRRAFRLLSAVKDPTLPYYTILILLAKIKANKAIYFTYFKTSFLNKDLEEISKG</sequence>
<proteinExistence type="predicted"/>
<feature type="region of interest" description="Disordered" evidence="1">
    <location>
        <begin position="1"/>
        <end position="20"/>
    </location>
</feature>
<dbReference type="EMBL" id="KI911160">
    <property type="protein sequence ID" value="ETR98698.1"/>
    <property type="molecule type" value="Genomic_DNA"/>
</dbReference>
<evidence type="ECO:0000256" key="1">
    <source>
        <dbReference type="SAM" id="MobiDB-lite"/>
    </source>
</evidence>
<gene>
    <name evidence="2" type="ORF">M419DRAFT_133081</name>
</gene>
<organism evidence="2 3">
    <name type="scientific">Hypocrea jecorina (strain ATCC 56765 / BCRC 32924 / NRRL 11460 / Rut C-30)</name>
    <name type="common">Trichoderma reesei</name>
    <dbReference type="NCBI Taxonomy" id="1344414"/>
    <lineage>
        <taxon>Eukaryota</taxon>
        <taxon>Fungi</taxon>
        <taxon>Dikarya</taxon>
        <taxon>Ascomycota</taxon>
        <taxon>Pezizomycotina</taxon>
        <taxon>Sordariomycetes</taxon>
        <taxon>Hypocreomycetidae</taxon>
        <taxon>Hypocreales</taxon>
        <taxon>Hypocreaceae</taxon>
        <taxon>Trichoderma</taxon>
    </lineage>
</organism>
<name>A0A024S018_HYPJR</name>
<evidence type="ECO:0000313" key="3">
    <source>
        <dbReference type="Proteomes" id="UP000024376"/>
    </source>
</evidence>
<dbReference type="Proteomes" id="UP000024376">
    <property type="component" value="Unassembled WGS sequence"/>
</dbReference>
<dbReference type="HOGENOM" id="CLU_2656232_0_0_1"/>